<keyword evidence="3 14" id="KW-0479">Metal-binding</keyword>
<feature type="binding site" evidence="14">
    <location>
        <position position="1120"/>
    </location>
    <ligand>
        <name>[4Fe-4S] cluster</name>
        <dbReference type="ChEBI" id="CHEBI:49883"/>
    </ligand>
</feature>
<comment type="function">
    <text evidence="14">The heterodimer acts as both an ATP-dependent DNA helicase and an ATP-dependent, dual-direction single-stranded exonuclease. Recognizes the chi site generating a DNA molecule suitable for the initiation of homologous recombination. The AddB subunit has 5' -&gt; 3' nuclease activity but not helicase activity.</text>
</comment>
<dbReference type="InterPro" id="IPR011604">
    <property type="entry name" value="PDDEXK-like_dom_sf"/>
</dbReference>
<reference evidence="16 17" key="1">
    <citation type="submission" date="2018-12" db="EMBL/GenBank/DDBJ databases">
        <authorList>
            <person name="Sun L."/>
            <person name="Chen Z."/>
        </authorList>
    </citation>
    <scope>NUCLEOTIDE SEQUENCE [LARGE SCALE GENOMIC DNA]</scope>
    <source>
        <strain evidence="16 17">LMG 29736</strain>
    </source>
</reference>
<comment type="caution">
    <text evidence="16">The sequence shown here is derived from an EMBL/GenBank/DDBJ whole genome shotgun (WGS) entry which is preliminary data.</text>
</comment>
<dbReference type="InterPro" id="IPR049035">
    <property type="entry name" value="ADDB_N"/>
</dbReference>
<dbReference type="PANTHER" id="PTHR30591:SF1">
    <property type="entry name" value="RECBCD ENZYME SUBUNIT RECC"/>
    <property type="match status" value="1"/>
</dbReference>
<dbReference type="GO" id="GO:0005524">
    <property type="term" value="F:ATP binding"/>
    <property type="evidence" value="ECO:0007669"/>
    <property type="project" value="UniProtKB-UniRule"/>
</dbReference>
<dbReference type="Pfam" id="PF13361">
    <property type="entry name" value="UvrD_C"/>
    <property type="match status" value="1"/>
</dbReference>
<gene>
    <name evidence="14 16" type="primary">addB</name>
    <name evidence="16" type="ORF">D5F11_010935</name>
</gene>
<dbReference type="Gene3D" id="6.10.140.1030">
    <property type="match status" value="1"/>
</dbReference>
<dbReference type="InterPro" id="IPR038726">
    <property type="entry name" value="PDDEXK_AddAB-type"/>
</dbReference>
<comment type="cofactor">
    <cofactor evidence="14">
        <name>Mg(2+)</name>
        <dbReference type="ChEBI" id="CHEBI:18420"/>
    </cofactor>
</comment>
<comment type="similarity">
    <text evidence="14">Belongs to the helicase family. AddB/RexB type 1 subfamily.</text>
</comment>
<dbReference type="InterPro" id="IPR027417">
    <property type="entry name" value="P-loop_NTPase"/>
</dbReference>
<dbReference type="GO" id="GO:0004386">
    <property type="term" value="F:helicase activity"/>
    <property type="evidence" value="ECO:0007669"/>
    <property type="project" value="UniProtKB-KW"/>
</dbReference>
<evidence type="ECO:0000256" key="6">
    <source>
        <dbReference type="ARBA" id="ARBA00022801"/>
    </source>
</evidence>
<keyword evidence="6 14" id="KW-0378">Hydrolase</keyword>
<evidence type="ECO:0000256" key="11">
    <source>
        <dbReference type="ARBA" id="ARBA00023014"/>
    </source>
</evidence>
<evidence type="ECO:0000256" key="12">
    <source>
        <dbReference type="ARBA" id="ARBA00023125"/>
    </source>
</evidence>
<dbReference type="GO" id="GO:0000724">
    <property type="term" value="P:double-strand break repair via homologous recombination"/>
    <property type="evidence" value="ECO:0007669"/>
    <property type="project" value="UniProtKB-UniRule"/>
</dbReference>
<feature type="binding site" evidence="14">
    <location>
        <position position="1129"/>
    </location>
    <ligand>
        <name>[4Fe-4S] cluster</name>
        <dbReference type="ChEBI" id="CHEBI:49883"/>
    </ligand>
</feature>
<feature type="domain" description="UvrD-like helicase C-terminal" evidence="15">
    <location>
        <begin position="278"/>
        <end position="596"/>
    </location>
</feature>
<evidence type="ECO:0000313" key="17">
    <source>
        <dbReference type="Proteomes" id="UP000287296"/>
    </source>
</evidence>
<dbReference type="Pfam" id="PF21445">
    <property type="entry name" value="ADDB_N"/>
    <property type="match status" value="1"/>
</dbReference>
<keyword evidence="11 14" id="KW-0411">Iron-sulfur</keyword>
<comment type="subunit">
    <text evidence="14">Heterodimer of AddA and AddB.</text>
</comment>
<keyword evidence="13 14" id="KW-0234">DNA repair</keyword>
<dbReference type="GO" id="GO:0046872">
    <property type="term" value="F:metal ion binding"/>
    <property type="evidence" value="ECO:0007669"/>
    <property type="project" value="UniProtKB-KW"/>
</dbReference>
<evidence type="ECO:0000256" key="1">
    <source>
        <dbReference type="ARBA" id="ARBA00022485"/>
    </source>
</evidence>
<dbReference type="PANTHER" id="PTHR30591">
    <property type="entry name" value="RECBCD ENZYME SUBUNIT RECC"/>
    <property type="match status" value="1"/>
</dbReference>
<feature type="binding site" evidence="14">
    <location>
        <position position="800"/>
    </location>
    <ligand>
        <name>[4Fe-4S] cluster</name>
        <dbReference type="ChEBI" id="CHEBI:49883"/>
    </ligand>
</feature>
<dbReference type="GO" id="GO:0003690">
    <property type="term" value="F:double-stranded DNA binding"/>
    <property type="evidence" value="ECO:0007669"/>
    <property type="project" value="UniProtKB-UniRule"/>
</dbReference>
<evidence type="ECO:0000256" key="8">
    <source>
        <dbReference type="ARBA" id="ARBA00022839"/>
    </source>
</evidence>
<dbReference type="SUPFAM" id="SSF52540">
    <property type="entry name" value="P-loop containing nucleoside triphosphate hydrolases"/>
    <property type="match status" value="1"/>
</dbReference>
<evidence type="ECO:0000256" key="7">
    <source>
        <dbReference type="ARBA" id="ARBA00022806"/>
    </source>
</evidence>
<dbReference type="InterPro" id="IPR014140">
    <property type="entry name" value="DNA_helicase_suAddB"/>
</dbReference>
<dbReference type="EMBL" id="QYTW02000009">
    <property type="protein sequence ID" value="RST59615.1"/>
    <property type="molecule type" value="Genomic_DNA"/>
</dbReference>
<dbReference type="GO" id="GO:0008409">
    <property type="term" value="F:5'-3' exonuclease activity"/>
    <property type="evidence" value="ECO:0007669"/>
    <property type="project" value="UniProtKB-UniRule"/>
</dbReference>
<accession>A0A429X846</accession>
<sequence>MSLRFVIGRTGTGKTTLFQKEIREKLTEQPDGPPILYIVPEQMTFISEYELVQSEGLTGMIRAQVYSFPRLAWRIFQETGGASRIHVTSTGLNMLIKKIIEEHRSELKLFRQASDKTGFIQQVEQIFTEFKHYCVEPDDLAQKREEVGFFQSQKALADKMHDLELIYRHYEDALTGKYLDSNDSLSLLAESIEKSRYLQNAEVYIDGFTSFTPQEYMVIERLMKTCSRVSVSLMLDRPFKNEIPDELHLFRMTGEAYGSLYELAIQEGITVEDDVVLGETFKFKHNSLKFLESRFESRPSGQYTDNPVIKLMQSVNKRAEIEGIAREIRRFVMEDGYRYKDIAVLLRNGNQYQGEIETVFYDYEIPYFIDQKRSMLNHPLVELIRSVLEVINSNWRYEHVFRAIKTDLFFPLETNLNDLREQMDRLENYVLAYGIKGADWTKKDRWIYRRFRGLELDGGVQTDEERKLEKELAISRDIVTLPILRLTRRLKKAETGRDLCEAVYFFLEELDIPRKLEVLSQKAEEKGKLVESREHDQAWNDVMELLDQFVEILGDTKMTLEEFIPVMNAGLEEMKFSLIPPAIDQIFVANLEQSRFSRVKVSFIVGLNDGVLPAKFSEGGVFSDEDRTALMDSGMNIAPDSRRRLLNEEFVAYRAFTSAEEQLLLSWPLADDEGKALQPSPYIDRIKGMFPQVVETIAVNDPAELSGDHQFEYISHPDSAIAYLTGQLNLKKRNYPVAPFWWDVYNFYMSDSLWKRRAERILSSLFFNNGTKKLSENTSKELYGDNITASVSRMELFNSCPFSHFALHGLKLRDRDIFKLEAPHIGDLFHAALKWIADEVNKNNLKWSDLTKKQCEQLAREAVAYLAPKLQNQILLSSNRFYYIKRKLEQVIGRASYVMSGHAKESGFIPVGLELAFGPKQPLPPLSFTLKNGMKMELQGRIDRVDKAENDHGIYLRVIDYKSSARELDLSEVYYGLSLQMLTYLDIIITYSKQLIGEEAFPAGVFYFHLHNPMIQTEKIMTLSEIEEEIFKKFKMKGIVLEDADLVRLMDFSLETGESNIISAGIKKDGTLSARSKSATKEELGLLRRHVRSLYQQSGNGIISGKVDIDPYRMKDKTPCKFCLYKPVCQFDPALPENEFRLIQPEKREAVITRIREEGEELEN</sequence>
<evidence type="ECO:0000256" key="3">
    <source>
        <dbReference type="ARBA" id="ARBA00022723"/>
    </source>
</evidence>
<comment type="miscellaneous">
    <text evidence="14">Despite having conserved helicase domains, this subunit does not have helicase activity.</text>
</comment>
<keyword evidence="7 14" id="KW-0347">Helicase</keyword>
<evidence type="ECO:0000256" key="5">
    <source>
        <dbReference type="ARBA" id="ARBA00022763"/>
    </source>
</evidence>
<dbReference type="AlphaFoldDB" id="A0A429X846"/>
<keyword evidence="5 14" id="KW-0227">DNA damage</keyword>
<dbReference type="Proteomes" id="UP000287296">
    <property type="component" value="Unassembled WGS sequence"/>
</dbReference>
<evidence type="ECO:0000256" key="13">
    <source>
        <dbReference type="ARBA" id="ARBA00023204"/>
    </source>
</evidence>
<evidence type="ECO:0000256" key="2">
    <source>
        <dbReference type="ARBA" id="ARBA00022722"/>
    </source>
</evidence>
<protein>
    <recommendedName>
        <fullName evidence="14">ATP-dependent helicase/deoxyribonuclease subunit B</fullName>
        <ecNumber evidence="14">3.1.-.-</ecNumber>
    </recommendedName>
    <alternativeName>
        <fullName evidence="14">ATP-dependent helicase/nuclease subunit AddB</fullName>
    </alternativeName>
</protein>
<keyword evidence="10 14" id="KW-0408">Iron</keyword>
<keyword evidence="9 14" id="KW-0067">ATP-binding</keyword>
<organism evidence="16 17">
    <name type="scientific">Siminovitchia terrae</name>
    <name type="common">Bacillus terrae</name>
    <dbReference type="NCBI Taxonomy" id="1914933"/>
    <lineage>
        <taxon>Bacteria</taxon>
        <taxon>Bacillati</taxon>
        <taxon>Bacillota</taxon>
        <taxon>Bacilli</taxon>
        <taxon>Bacillales</taxon>
        <taxon>Bacillaceae</taxon>
        <taxon>Siminovitchia</taxon>
    </lineage>
</organism>
<evidence type="ECO:0000256" key="9">
    <source>
        <dbReference type="ARBA" id="ARBA00022840"/>
    </source>
</evidence>
<dbReference type="InterPro" id="IPR014017">
    <property type="entry name" value="DNA_helicase_UvrD-like_C"/>
</dbReference>
<comment type="cofactor">
    <cofactor evidence="14">
        <name>[4Fe-4S] cluster</name>
        <dbReference type="ChEBI" id="CHEBI:49883"/>
    </cofactor>
    <text evidence="14">Binds 1 [4Fe-4S] cluster.</text>
</comment>
<dbReference type="EC" id="3.1.-.-" evidence="14"/>
<dbReference type="GO" id="GO:0051539">
    <property type="term" value="F:4 iron, 4 sulfur cluster binding"/>
    <property type="evidence" value="ECO:0007669"/>
    <property type="project" value="UniProtKB-KW"/>
</dbReference>
<keyword evidence="4 14" id="KW-0547">Nucleotide-binding</keyword>
<keyword evidence="8 14" id="KW-0269">Exonuclease</keyword>
<keyword evidence="12 14" id="KW-0238">DNA-binding</keyword>
<feature type="binding site" evidence="14">
    <location>
        <position position="1123"/>
    </location>
    <ligand>
        <name>[4Fe-4S] cluster</name>
        <dbReference type="ChEBI" id="CHEBI:49883"/>
    </ligand>
</feature>
<evidence type="ECO:0000256" key="14">
    <source>
        <dbReference type="HAMAP-Rule" id="MF_01452"/>
    </source>
</evidence>
<dbReference type="Gene3D" id="3.40.50.300">
    <property type="entry name" value="P-loop containing nucleotide triphosphate hydrolases"/>
    <property type="match status" value="3"/>
</dbReference>
<dbReference type="OrthoDB" id="9758506at2"/>
<dbReference type="Gene3D" id="3.90.320.10">
    <property type="match status" value="1"/>
</dbReference>
<name>A0A429X846_SIMTE</name>
<proteinExistence type="inferred from homology"/>
<evidence type="ECO:0000256" key="10">
    <source>
        <dbReference type="ARBA" id="ARBA00023004"/>
    </source>
</evidence>
<dbReference type="Pfam" id="PF12705">
    <property type="entry name" value="PDDEXK_1"/>
    <property type="match status" value="1"/>
</dbReference>
<keyword evidence="2 14" id="KW-0540">Nuclease</keyword>
<evidence type="ECO:0000259" key="15">
    <source>
        <dbReference type="PROSITE" id="PS51217"/>
    </source>
</evidence>
<dbReference type="HAMAP" id="MF_01452">
    <property type="entry name" value="AddB_type1"/>
    <property type="match status" value="1"/>
</dbReference>
<dbReference type="RefSeq" id="WP_120116395.1">
    <property type="nucleotide sequence ID" value="NZ_BORI01000020.1"/>
</dbReference>
<evidence type="ECO:0000313" key="16">
    <source>
        <dbReference type="EMBL" id="RST59615.1"/>
    </source>
</evidence>
<keyword evidence="1 14" id="KW-0004">4Fe-4S</keyword>
<dbReference type="PROSITE" id="PS51217">
    <property type="entry name" value="UVRD_HELICASE_CTER"/>
    <property type="match status" value="1"/>
</dbReference>
<dbReference type="NCBIfam" id="TIGR02773">
    <property type="entry name" value="addB_Gpos"/>
    <property type="match status" value="1"/>
</dbReference>
<evidence type="ECO:0000256" key="4">
    <source>
        <dbReference type="ARBA" id="ARBA00022741"/>
    </source>
</evidence>